<dbReference type="NCBIfam" id="TIGR01746">
    <property type="entry name" value="Thioester-redct"/>
    <property type="match status" value="1"/>
</dbReference>
<dbReference type="SUPFAM" id="SSF47336">
    <property type="entry name" value="ACP-like"/>
    <property type="match status" value="1"/>
</dbReference>
<dbReference type="EMBL" id="JBHUKY010000003">
    <property type="protein sequence ID" value="MFD2408333.1"/>
    <property type="molecule type" value="Genomic_DNA"/>
</dbReference>
<dbReference type="InterPro" id="IPR013120">
    <property type="entry name" value="FAR_NAD-bd"/>
</dbReference>
<dbReference type="InterPro" id="IPR036514">
    <property type="entry name" value="SGNH_hydro_sf"/>
</dbReference>
<evidence type="ECO:0000256" key="2">
    <source>
        <dbReference type="ARBA" id="ARBA00022553"/>
    </source>
</evidence>
<dbReference type="Gene3D" id="3.40.50.1000">
    <property type="entry name" value="HAD superfamily/HAD-like"/>
    <property type="match status" value="1"/>
</dbReference>
<dbReference type="PANTHER" id="PTHR44845">
    <property type="entry name" value="CARRIER DOMAIN-CONTAINING PROTEIN"/>
    <property type="match status" value="1"/>
</dbReference>
<evidence type="ECO:0000313" key="5">
    <source>
        <dbReference type="Proteomes" id="UP001597448"/>
    </source>
</evidence>
<keyword evidence="5" id="KW-1185">Reference proteome</keyword>
<dbReference type="SUPFAM" id="SSF51735">
    <property type="entry name" value="NAD(P)-binding Rossmann-fold domains"/>
    <property type="match status" value="1"/>
</dbReference>
<dbReference type="PANTHER" id="PTHR44845:SF6">
    <property type="entry name" value="BETA-ALANINE-ACTIVATING ENZYME"/>
    <property type="match status" value="1"/>
</dbReference>
<dbReference type="InterPro" id="IPR023214">
    <property type="entry name" value="HAD_sf"/>
</dbReference>
<reference evidence="5" key="1">
    <citation type="journal article" date="2019" name="Int. J. Syst. Evol. Microbiol.">
        <title>The Global Catalogue of Microorganisms (GCM) 10K type strain sequencing project: providing services to taxonomists for standard genome sequencing and annotation.</title>
        <authorList>
            <consortium name="The Broad Institute Genomics Platform"/>
            <consortium name="The Broad Institute Genome Sequencing Center for Infectious Disease"/>
            <person name="Wu L."/>
            <person name="Ma J."/>
        </authorList>
    </citation>
    <scope>NUCLEOTIDE SEQUENCE [LARGE SCALE GENOMIC DNA]</scope>
    <source>
        <strain evidence="5">CCM 8725</strain>
    </source>
</reference>
<protein>
    <submittedName>
        <fullName evidence="4">Thioester reductase domain-containing protein</fullName>
    </submittedName>
</protein>
<dbReference type="Pfam" id="PF07993">
    <property type="entry name" value="NAD_binding_4"/>
    <property type="match status" value="1"/>
</dbReference>
<comment type="caution">
    <text evidence="4">The sequence shown here is derived from an EMBL/GenBank/DDBJ whole genome shotgun (WGS) entry which is preliminary data.</text>
</comment>
<evidence type="ECO:0000259" key="3">
    <source>
        <dbReference type="PROSITE" id="PS50075"/>
    </source>
</evidence>
<dbReference type="RefSeq" id="WP_379312511.1">
    <property type="nucleotide sequence ID" value="NZ_JBHUKY010000003.1"/>
</dbReference>
<dbReference type="Proteomes" id="UP001597448">
    <property type="component" value="Unassembled WGS sequence"/>
</dbReference>
<dbReference type="CDD" id="cd05235">
    <property type="entry name" value="SDR_e1"/>
    <property type="match status" value="1"/>
</dbReference>
<dbReference type="Gene3D" id="3.40.50.720">
    <property type="entry name" value="NAD(P)-binding Rossmann-like Domain"/>
    <property type="match status" value="1"/>
</dbReference>
<dbReference type="InterPro" id="IPR009081">
    <property type="entry name" value="PP-bd_ACP"/>
</dbReference>
<dbReference type="InterPro" id="IPR036736">
    <property type="entry name" value="ACP-like_sf"/>
</dbReference>
<evidence type="ECO:0000313" key="4">
    <source>
        <dbReference type="EMBL" id="MFD2408333.1"/>
    </source>
</evidence>
<sequence>MPRNIYVLSSFTADLLEDYLEEDLKELGLQSKIETGPYNQIISQCMDPDSLLFQKKPDYLVIWTRLEDIIGRKDFYLKESFNSCKADLSMLIEAVLHAKAALRCKLIFMLPPVYENRPLGVGDLQMVYGAMETSMMLRKFMMDKLRFVEGLYLADGEELIRRYGADQSYHMGMYAFAKAPYVNSIYKEAARQISRLIKLDLRNKRNILVFDADVLLCEQEEQAGHAVLHQLDEQRVVTDDSYLLFQSYLQELVSWGNEIMLCSRSAPGQLNAILDREDLILTKQECKYMSCECESITEAILQIHREHGVSLDQFIVLDTKELYLNGIRQLLLPEDSTLWMQSVEASGILDYISAEASHYSNGEDVLADSTDEYSLEEFLQSIHLEVTLREINELQAEQIEHILHNTKDFNLTGLLWTQEEIIGALNGDNQLIYSVKVQDRFGDYGTAGTLIGTVDKKSFKVDALLLNCRVLGKNVEYHLMKELANKIREHQCDSIVFHYQSSGRNESAAQFLARITRTDLKRVHSGEALTISCEKLEDYANEALHPNKADKEPDIPDKPHKADRSFDPYQFIFNRWNKLDEAEKDQINDLVSHTKSIEEIMRAIADSKMKTRTGVKAEYLQPRTETEQKIAGLWADILNVDKVGVLDNFFELGGTSIMAAQLIVKFKNAFDMMLPVRIFFDSSSIEQMAMYIEAVKSEQNKQDINESAVSNFRYKTREFLKNEVWLDEEITGAKELQAWDHTRIHNVLLTGVTGFLGAFLLQELIAMTDYHMVLLVRADSVQSGYDRVVANMEMYNLWDEAYRSRIEVCTGDLARPLLGQQLQDFNELAVRIDSIYHAGAITNFLEPYNKIKDVNVQGVQEILRLASTHKLKQVHYVSTHYVFSTLSHENGYIAYEDTIPSDHEVLVLGYQQSKWVSERIMALAKERGIPVSIYRVGRISGSSTTGACQTRDIMWLMIKSCVEAGVLFEENVNIEFIPVDYVSKSIVALSIQAGSSNKNFHIVASKMNTLNQVYTWMNSYGFKVEKMPYEQWKDELVDRVAENPNLNTTKAMLPFIPEDMGEWDVEITYDITNVTNGLSETTITCPEVGEEVFNRYLDYFVKTKYFEFTR</sequence>
<name>A0ABW5EZT8_9BACL</name>
<dbReference type="Pfam" id="PF00550">
    <property type="entry name" value="PP-binding"/>
    <property type="match status" value="1"/>
</dbReference>
<keyword evidence="1" id="KW-0596">Phosphopantetheine</keyword>
<keyword evidence="2" id="KW-0597">Phosphoprotein</keyword>
<dbReference type="Gene3D" id="3.40.50.1110">
    <property type="entry name" value="SGNH hydrolase"/>
    <property type="match status" value="1"/>
</dbReference>
<proteinExistence type="predicted"/>
<evidence type="ECO:0000256" key="1">
    <source>
        <dbReference type="ARBA" id="ARBA00022450"/>
    </source>
</evidence>
<dbReference type="InterPro" id="IPR036291">
    <property type="entry name" value="NAD(P)-bd_dom_sf"/>
</dbReference>
<dbReference type="Gene3D" id="1.10.1200.10">
    <property type="entry name" value="ACP-like"/>
    <property type="match status" value="1"/>
</dbReference>
<gene>
    <name evidence="4" type="ORF">ACFSX3_00545</name>
</gene>
<organism evidence="4 5">
    <name type="scientific">Paenibacillus rhizoplanae</name>
    <dbReference type="NCBI Taxonomy" id="1917181"/>
    <lineage>
        <taxon>Bacteria</taxon>
        <taxon>Bacillati</taxon>
        <taxon>Bacillota</taxon>
        <taxon>Bacilli</taxon>
        <taxon>Bacillales</taxon>
        <taxon>Paenibacillaceae</taxon>
        <taxon>Paenibacillus</taxon>
    </lineage>
</organism>
<dbReference type="PROSITE" id="PS50075">
    <property type="entry name" value="CARRIER"/>
    <property type="match status" value="1"/>
</dbReference>
<dbReference type="InterPro" id="IPR010080">
    <property type="entry name" value="Thioester_reductase-like_dom"/>
</dbReference>
<feature type="domain" description="Carrier" evidence="3">
    <location>
        <begin position="621"/>
        <end position="696"/>
    </location>
</feature>
<accession>A0ABW5EZT8</accession>